<keyword evidence="3" id="KW-1185">Reference proteome</keyword>
<reference evidence="2 3" key="1">
    <citation type="journal article" date="2018" name="Sci. Rep.">
        <title>Genomic signatures of local adaptation to the degree of environmental predictability in rotifers.</title>
        <authorList>
            <person name="Franch-Gras L."/>
            <person name="Hahn C."/>
            <person name="Garcia-Roger E.M."/>
            <person name="Carmona M.J."/>
            <person name="Serra M."/>
            <person name="Gomez A."/>
        </authorList>
    </citation>
    <scope>NUCLEOTIDE SEQUENCE [LARGE SCALE GENOMIC DNA]</scope>
    <source>
        <strain evidence="2">HYR1</strain>
    </source>
</reference>
<evidence type="ECO:0000256" key="1">
    <source>
        <dbReference type="SAM" id="MobiDB-lite"/>
    </source>
</evidence>
<feature type="region of interest" description="Disordered" evidence="1">
    <location>
        <begin position="107"/>
        <end position="126"/>
    </location>
</feature>
<protein>
    <submittedName>
        <fullName evidence="2">Uncharacterized protein</fullName>
    </submittedName>
</protein>
<dbReference type="EMBL" id="REGN01003644">
    <property type="protein sequence ID" value="RNA21539.1"/>
    <property type="molecule type" value="Genomic_DNA"/>
</dbReference>
<sequence length="173" mass="20102">MLIKQNLDTDGHGYKCISTYTNFFGTRSRKSSVDIHKLSKLECEIMAQSKTYNVLLMFCKNGNCEFDENPIENFKWLSTVLNTGYYCRLQKTKIRYKNSLKNYLNKRSSAETKPADLPNPNPKPNLSIDNIKSQINLTNIIFNDAEAFIKKNDGYKQLRKQIRELEANEDRSN</sequence>
<name>A0A3M7RDK8_BRAPC</name>
<evidence type="ECO:0000313" key="2">
    <source>
        <dbReference type="EMBL" id="RNA21539.1"/>
    </source>
</evidence>
<accession>A0A3M7RDK8</accession>
<organism evidence="2 3">
    <name type="scientific">Brachionus plicatilis</name>
    <name type="common">Marine rotifer</name>
    <name type="synonym">Brachionus muelleri</name>
    <dbReference type="NCBI Taxonomy" id="10195"/>
    <lineage>
        <taxon>Eukaryota</taxon>
        <taxon>Metazoa</taxon>
        <taxon>Spiralia</taxon>
        <taxon>Gnathifera</taxon>
        <taxon>Rotifera</taxon>
        <taxon>Eurotatoria</taxon>
        <taxon>Monogononta</taxon>
        <taxon>Pseudotrocha</taxon>
        <taxon>Ploima</taxon>
        <taxon>Brachionidae</taxon>
        <taxon>Brachionus</taxon>
    </lineage>
</organism>
<evidence type="ECO:0000313" key="3">
    <source>
        <dbReference type="Proteomes" id="UP000276133"/>
    </source>
</evidence>
<gene>
    <name evidence="2" type="ORF">BpHYR1_011845</name>
</gene>
<comment type="caution">
    <text evidence="2">The sequence shown here is derived from an EMBL/GenBank/DDBJ whole genome shotgun (WGS) entry which is preliminary data.</text>
</comment>
<dbReference type="AlphaFoldDB" id="A0A3M7RDK8"/>
<dbReference type="Proteomes" id="UP000276133">
    <property type="component" value="Unassembled WGS sequence"/>
</dbReference>
<proteinExistence type="predicted"/>